<dbReference type="OrthoDB" id="5511684at2759"/>
<accession>F2UNH8</accession>
<dbReference type="InParanoid" id="F2UNH8"/>
<evidence type="ECO:0000313" key="2">
    <source>
        <dbReference type="Proteomes" id="UP000007799"/>
    </source>
</evidence>
<keyword evidence="2" id="KW-1185">Reference proteome</keyword>
<proteinExistence type="predicted"/>
<gene>
    <name evidence="1" type="ORF">PTSG_09913</name>
</gene>
<reference evidence="1" key="1">
    <citation type="submission" date="2009-08" db="EMBL/GenBank/DDBJ databases">
        <title>Annotation of Salpingoeca rosetta.</title>
        <authorList>
            <consortium name="The Broad Institute Genome Sequencing Platform"/>
            <person name="Russ C."/>
            <person name="Cuomo C."/>
            <person name="Burger G."/>
            <person name="Gray M.W."/>
            <person name="Holland P.W.H."/>
            <person name="King N."/>
            <person name="Lang F.B.F."/>
            <person name="Roger A.J."/>
            <person name="Ruiz-Trillo I."/>
            <person name="Young S.K."/>
            <person name="Zeng Q."/>
            <person name="Gargeya S."/>
            <person name="Alvarado L."/>
            <person name="Berlin A."/>
            <person name="Chapman S.B."/>
            <person name="Chen Z."/>
            <person name="Freedman E."/>
            <person name="Gellesch M."/>
            <person name="Goldberg J."/>
            <person name="Griggs A."/>
            <person name="Gujja S."/>
            <person name="Heilman E."/>
            <person name="Heiman D."/>
            <person name="Howarth C."/>
            <person name="Mehta T."/>
            <person name="Neiman D."/>
            <person name="Pearson M."/>
            <person name="Roberts A."/>
            <person name="Saif S."/>
            <person name="Shea T."/>
            <person name="Shenoy N."/>
            <person name="Sisk P."/>
            <person name="Stolte C."/>
            <person name="Sykes S."/>
            <person name="White J."/>
            <person name="Yandava C."/>
            <person name="Haas B."/>
            <person name="Nusbaum C."/>
            <person name="Birren B."/>
        </authorList>
    </citation>
    <scope>NUCLEOTIDE SEQUENCE [LARGE SCALE GENOMIC DNA]</scope>
    <source>
        <strain evidence="1">ATCC 50818</strain>
    </source>
</reference>
<dbReference type="AlphaFoldDB" id="F2UNH8"/>
<organism evidence="2">
    <name type="scientific">Salpingoeca rosetta (strain ATCC 50818 / BSB-021)</name>
    <dbReference type="NCBI Taxonomy" id="946362"/>
    <lineage>
        <taxon>Eukaryota</taxon>
        <taxon>Choanoflagellata</taxon>
        <taxon>Craspedida</taxon>
        <taxon>Salpingoecidae</taxon>
        <taxon>Salpingoeca</taxon>
    </lineage>
</organism>
<dbReference type="Pfam" id="PF06522">
    <property type="entry name" value="B12D"/>
    <property type="match status" value="1"/>
</dbReference>
<name>F2UNH8_SALR5</name>
<dbReference type="EMBL" id="GL832984">
    <property type="protein sequence ID" value="EGD79183.1"/>
    <property type="molecule type" value="Genomic_DNA"/>
</dbReference>
<dbReference type="RefSeq" id="XP_004989268.1">
    <property type="nucleotide sequence ID" value="XM_004989211.1"/>
</dbReference>
<dbReference type="GeneID" id="16069812"/>
<dbReference type="KEGG" id="sre:PTSG_09913"/>
<dbReference type="InterPro" id="IPR010530">
    <property type="entry name" value="B12D"/>
</dbReference>
<evidence type="ECO:0000313" key="1">
    <source>
        <dbReference type="EMBL" id="EGD79183.1"/>
    </source>
</evidence>
<sequence>MSSAVQFLRANKALLPLAACVALGTAMASGHILRRALSDHTLAWTREKTYPWNNIKSTQNTKLLGLQGDYKHEEVFKPQSADDLRGKL</sequence>
<protein>
    <submittedName>
        <fullName evidence="1">Uncharacterized protein</fullName>
    </submittedName>
</protein>
<dbReference type="Proteomes" id="UP000007799">
    <property type="component" value="Unassembled WGS sequence"/>
</dbReference>